<dbReference type="SMART" id="SM00091">
    <property type="entry name" value="PAS"/>
    <property type="match status" value="2"/>
</dbReference>
<dbReference type="Pfam" id="PF00990">
    <property type="entry name" value="GGDEF"/>
    <property type="match status" value="1"/>
</dbReference>
<dbReference type="InterPro" id="IPR003018">
    <property type="entry name" value="GAF"/>
</dbReference>
<dbReference type="NCBIfam" id="TIGR00254">
    <property type="entry name" value="GGDEF"/>
    <property type="match status" value="1"/>
</dbReference>
<dbReference type="InterPro" id="IPR000014">
    <property type="entry name" value="PAS"/>
</dbReference>
<feature type="domain" description="PAC" evidence="3">
    <location>
        <begin position="276"/>
        <end position="326"/>
    </location>
</feature>
<dbReference type="KEGG" id="gaz:Pan241w_52740"/>
<dbReference type="Gene3D" id="3.20.20.450">
    <property type="entry name" value="EAL domain"/>
    <property type="match status" value="1"/>
</dbReference>
<dbReference type="SMART" id="SM00052">
    <property type="entry name" value="EAL"/>
    <property type="match status" value="1"/>
</dbReference>
<dbReference type="InterPro" id="IPR043128">
    <property type="entry name" value="Rev_trsase/Diguanyl_cyclase"/>
</dbReference>
<dbReference type="SMART" id="SM00086">
    <property type="entry name" value="PAC"/>
    <property type="match status" value="2"/>
</dbReference>
<feature type="domain" description="EAL" evidence="4">
    <location>
        <begin position="791"/>
        <end position="1047"/>
    </location>
</feature>
<dbReference type="InterPro" id="IPR000160">
    <property type="entry name" value="GGDEF_dom"/>
</dbReference>
<dbReference type="PROSITE" id="PS50883">
    <property type="entry name" value="EAL"/>
    <property type="match status" value="1"/>
</dbReference>
<dbReference type="PROSITE" id="PS50112">
    <property type="entry name" value="PAS"/>
    <property type="match status" value="2"/>
</dbReference>
<name>A0A517RMP7_9PLAN</name>
<dbReference type="Gene3D" id="3.30.450.20">
    <property type="entry name" value="PAS domain"/>
    <property type="match status" value="2"/>
</dbReference>
<dbReference type="SUPFAM" id="SSF55781">
    <property type="entry name" value="GAF domain-like"/>
    <property type="match status" value="2"/>
</dbReference>
<keyword evidence="7" id="KW-1185">Reference proteome</keyword>
<comment type="catalytic activity">
    <reaction evidence="1">
        <text>3',3'-c-di-GMP + H2O = 5'-phosphoguanylyl(3'-&gt;5')guanosine + H(+)</text>
        <dbReference type="Rhea" id="RHEA:24902"/>
        <dbReference type="ChEBI" id="CHEBI:15377"/>
        <dbReference type="ChEBI" id="CHEBI:15378"/>
        <dbReference type="ChEBI" id="CHEBI:58754"/>
        <dbReference type="ChEBI" id="CHEBI:58805"/>
        <dbReference type="EC" id="3.1.4.52"/>
    </reaction>
    <physiologicalReaction direction="left-to-right" evidence="1">
        <dbReference type="Rhea" id="RHEA:24903"/>
    </physiologicalReaction>
</comment>
<dbReference type="PROSITE" id="PS50887">
    <property type="entry name" value="GGDEF"/>
    <property type="match status" value="1"/>
</dbReference>
<evidence type="ECO:0000259" key="2">
    <source>
        <dbReference type="PROSITE" id="PS50112"/>
    </source>
</evidence>
<feature type="domain" description="PAS" evidence="2">
    <location>
        <begin position="327"/>
        <end position="367"/>
    </location>
</feature>
<dbReference type="InterPro" id="IPR052155">
    <property type="entry name" value="Biofilm_reg_signaling"/>
</dbReference>
<organism evidence="6 7">
    <name type="scientific">Gimesia alba</name>
    <dbReference type="NCBI Taxonomy" id="2527973"/>
    <lineage>
        <taxon>Bacteria</taxon>
        <taxon>Pseudomonadati</taxon>
        <taxon>Planctomycetota</taxon>
        <taxon>Planctomycetia</taxon>
        <taxon>Planctomycetales</taxon>
        <taxon>Planctomycetaceae</taxon>
        <taxon>Gimesia</taxon>
    </lineage>
</organism>
<dbReference type="Pfam" id="PF00563">
    <property type="entry name" value="EAL"/>
    <property type="match status" value="1"/>
</dbReference>
<dbReference type="PANTHER" id="PTHR44757:SF2">
    <property type="entry name" value="BIOFILM ARCHITECTURE MAINTENANCE PROTEIN MBAA"/>
    <property type="match status" value="1"/>
</dbReference>
<dbReference type="NCBIfam" id="TIGR00229">
    <property type="entry name" value="sensory_box"/>
    <property type="match status" value="2"/>
</dbReference>
<dbReference type="FunFam" id="3.20.20.450:FF:000001">
    <property type="entry name" value="Cyclic di-GMP phosphodiesterase yahA"/>
    <property type="match status" value="1"/>
</dbReference>
<dbReference type="SUPFAM" id="SSF141868">
    <property type="entry name" value="EAL domain-like"/>
    <property type="match status" value="1"/>
</dbReference>
<dbReference type="InterPro" id="IPR029787">
    <property type="entry name" value="Nucleotide_cyclase"/>
</dbReference>
<dbReference type="Proteomes" id="UP000317171">
    <property type="component" value="Chromosome"/>
</dbReference>
<feature type="domain" description="PAS" evidence="2">
    <location>
        <begin position="199"/>
        <end position="259"/>
    </location>
</feature>
<dbReference type="Gene3D" id="3.30.450.40">
    <property type="match status" value="2"/>
</dbReference>
<dbReference type="InterPro" id="IPR035965">
    <property type="entry name" value="PAS-like_dom_sf"/>
</dbReference>
<dbReference type="InterPro" id="IPR029016">
    <property type="entry name" value="GAF-like_dom_sf"/>
</dbReference>
<dbReference type="RefSeq" id="WP_145221301.1">
    <property type="nucleotide sequence ID" value="NZ_CP036269.1"/>
</dbReference>
<sequence>MKKHNNERIVDNRQFPTIEEIDLLNTIRLIQSQFTSDEPPLKFYDKLLSHLIKSSQSSYGFIGDLLYTNAGDPYFKMRAVSNIAWNQKSLEYFVEHSPNGLDFFNLKNLFGAVLTSGKYVLTNDTANDVRSGGLPLGHPLIESFLGMPLFHDGNLIGMVGMANRTGGYDESLAKNLEPLFTTFSTIIAAYWNARKYRESEKKYRGLLECAPDALVICNQDGNIILTNTQATHIFGYSQEELIGEPVEVLIPEDIRAIHKKKHVGYFSNPKVRPMGKSADLYGLRKDGSRFPIEVNLGPLRTDSGVLVTASIRDVSERKRAEEEIILFRTALDCSADAVFLIDRNKMRFIDMNATACASVGYSREELLTMGPGDIKTNITCDELALQFDKVISSKQEKKGVIETVHRRKDGSDFPVEILFQALDSSTDKPILIATARDITDRKRAERLKDGQNEIIHQIYSGNSLLSVLTLLCQIVEEQVSEIRCSVMLIDEDTGRLQVCAAPNLSEKLQRALNNLEVKPCAGTNFTSTDVRETVVVNDLTSAPLWGDFHSLALADGLRAYWSQPIIESEGKVLGAFCMFCEEPRGPLTGEATLLESSAQMAGVAIERKQLEQKLRHDALHDPLTDLPNRALFVKQLELAIQRYKRNNDYSIAVLFLDLDRFKTINDSLGHLTGDNLLVQTAQRLQKAIRETDIVARLGGDEFAVLAEHITDVNDVILIAERIHEALQQPFNLEGEEVFTSTSIGIAVSTVEHHSADDILRDADTAMYRAKSQGDSRFELFTSEMSTNSKITLTLENQLRQALNRQEFRVFYQPIISLTTMTIIGFEALLRWEHPERGIIPPSEFLDVAEKCGLMIPVGWWVMQTACGQLCEWQNQFPTATALTLNVNFSPRQIIQPNVIEKTLRIIDETGIKADNLYLEITEHAAIENTALTLAVLTELHEQGVRLVIDDFGTGYSSLSHLQLFPFSSLKVDRSFISGTDLHKRNSHIVHTTIDLAHNLGMTVVAEGVETKDQMSRLIALGCDFMQGYFIAKPLPPDKVHTLLLNESQIDQHELMATATLSNL</sequence>
<evidence type="ECO:0000313" key="7">
    <source>
        <dbReference type="Proteomes" id="UP000317171"/>
    </source>
</evidence>
<dbReference type="FunFam" id="3.30.70.270:FF:000001">
    <property type="entry name" value="Diguanylate cyclase domain protein"/>
    <property type="match status" value="1"/>
</dbReference>
<evidence type="ECO:0000256" key="1">
    <source>
        <dbReference type="ARBA" id="ARBA00051114"/>
    </source>
</evidence>
<dbReference type="OrthoDB" id="9762141at2"/>
<dbReference type="InterPro" id="IPR001610">
    <property type="entry name" value="PAC"/>
</dbReference>
<accession>A0A517RMP7</accession>
<dbReference type="PANTHER" id="PTHR44757">
    <property type="entry name" value="DIGUANYLATE CYCLASE DGCP"/>
    <property type="match status" value="1"/>
</dbReference>
<evidence type="ECO:0000259" key="4">
    <source>
        <dbReference type="PROSITE" id="PS50883"/>
    </source>
</evidence>
<evidence type="ECO:0000313" key="6">
    <source>
        <dbReference type="EMBL" id="QDT45155.1"/>
    </source>
</evidence>
<dbReference type="SMART" id="SM00065">
    <property type="entry name" value="GAF"/>
    <property type="match status" value="2"/>
</dbReference>
<dbReference type="GO" id="GO:0071111">
    <property type="term" value="F:cyclic-guanylate-specific phosphodiesterase activity"/>
    <property type="evidence" value="ECO:0007669"/>
    <property type="project" value="UniProtKB-EC"/>
</dbReference>
<dbReference type="GO" id="GO:0071732">
    <property type="term" value="P:cellular response to nitric oxide"/>
    <property type="evidence" value="ECO:0007669"/>
    <property type="project" value="UniProtKB-ARBA"/>
</dbReference>
<dbReference type="CDD" id="cd01948">
    <property type="entry name" value="EAL"/>
    <property type="match status" value="1"/>
</dbReference>
<dbReference type="EMBL" id="CP036269">
    <property type="protein sequence ID" value="QDT45155.1"/>
    <property type="molecule type" value="Genomic_DNA"/>
</dbReference>
<dbReference type="SUPFAM" id="SSF55073">
    <property type="entry name" value="Nucleotide cyclase"/>
    <property type="match status" value="1"/>
</dbReference>
<evidence type="ECO:0000259" key="5">
    <source>
        <dbReference type="PROSITE" id="PS50887"/>
    </source>
</evidence>
<dbReference type="PROSITE" id="PS50113">
    <property type="entry name" value="PAC"/>
    <property type="match status" value="1"/>
</dbReference>
<dbReference type="CDD" id="cd01949">
    <property type="entry name" value="GGDEF"/>
    <property type="match status" value="1"/>
</dbReference>
<evidence type="ECO:0000259" key="3">
    <source>
        <dbReference type="PROSITE" id="PS50113"/>
    </source>
</evidence>
<dbReference type="AlphaFoldDB" id="A0A517RMP7"/>
<dbReference type="CDD" id="cd00130">
    <property type="entry name" value="PAS"/>
    <property type="match status" value="2"/>
</dbReference>
<dbReference type="Gene3D" id="3.30.70.270">
    <property type="match status" value="1"/>
</dbReference>
<gene>
    <name evidence="6" type="primary">cph2_4</name>
    <name evidence="6" type="ORF">Pan241w_52740</name>
</gene>
<dbReference type="SMART" id="SM00267">
    <property type="entry name" value="GGDEF"/>
    <property type="match status" value="1"/>
</dbReference>
<dbReference type="Pfam" id="PF13185">
    <property type="entry name" value="GAF_2"/>
    <property type="match status" value="2"/>
</dbReference>
<dbReference type="InterPro" id="IPR001633">
    <property type="entry name" value="EAL_dom"/>
</dbReference>
<reference evidence="6 7" key="1">
    <citation type="submission" date="2019-02" db="EMBL/GenBank/DDBJ databases">
        <title>Deep-cultivation of Planctomycetes and their phenomic and genomic characterization uncovers novel biology.</title>
        <authorList>
            <person name="Wiegand S."/>
            <person name="Jogler M."/>
            <person name="Boedeker C."/>
            <person name="Pinto D."/>
            <person name="Vollmers J."/>
            <person name="Rivas-Marin E."/>
            <person name="Kohn T."/>
            <person name="Peeters S.H."/>
            <person name="Heuer A."/>
            <person name="Rast P."/>
            <person name="Oberbeckmann S."/>
            <person name="Bunk B."/>
            <person name="Jeske O."/>
            <person name="Meyerdierks A."/>
            <person name="Storesund J.E."/>
            <person name="Kallscheuer N."/>
            <person name="Luecker S."/>
            <person name="Lage O.M."/>
            <person name="Pohl T."/>
            <person name="Merkel B.J."/>
            <person name="Hornburger P."/>
            <person name="Mueller R.-W."/>
            <person name="Bruemmer F."/>
            <person name="Labrenz M."/>
            <person name="Spormann A.M."/>
            <person name="Op den Camp H."/>
            <person name="Overmann J."/>
            <person name="Amann R."/>
            <person name="Jetten M.S.M."/>
            <person name="Mascher T."/>
            <person name="Medema M.H."/>
            <person name="Devos D.P."/>
            <person name="Kaster A.-K."/>
            <person name="Ovreas L."/>
            <person name="Rohde M."/>
            <person name="Galperin M.Y."/>
            <person name="Jogler C."/>
        </authorList>
    </citation>
    <scope>NUCLEOTIDE SEQUENCE [LARGE SCALE GENOMIC DNA]</scope>
    <source>
        <strain evidence="6 7">Pan241w</strain>
    </source>
</reference>
<dbReference type="InterPro" id="IPR035919">
    <property type="entry name" value="EAL_sf"/>
</dbReference>
<proteinExistence type="predicted"/>
<protein>
    <submittedName>
        <fullName evidence="6">Phytochrome-like protein cph2</fullName>
    </submittedName>
</protein>
<dbReference type="SUPFAM" id="SSF55785">
    <property type="entry name" value="PYP-like sensor domain (PAS domain)"/>
    <property type="match status" value="2"/>
</dbReference>
<dbReference type="InterPro" id="IPR000700">
    <property type="entry name" value="PAS-assoc_C"/>
</dbReference>
<dbReference type="Pfam" id="PF13426">
    <property type="entry name" value="PAS_9"/>
    <property type="match status" value="2"/>
</dbReference>
<feature type="domain" description="GGDEF" evidence="5">
    <location>
        <begin position="649"/>
        <end position="782"/>
    </location>
</feature>